<evidence type="ECO:0000313" key="2">
    <source>
        <dbReference type="EMBL" id="EAZ88522.1"/>
    </source>
</evidence>
<organism evidence="2 3">
    <name type="scientific">Crocosphaera chwakensis CCY0110</name>
    <dbReference type="NCBI Taxonomy" id="391612"/>
    <lineage>
        <taxon>Bacteria</taxon>
        <taxon>Bacillati</taxon>
        <taxon>Cyanobacteriota</taxon>
        <taxon>Cyanophyceae</taxon>
        <taxon>Oscillatoriophycideae</taxon>
        <taxon>Chroococcales</taxon>
        <taxon>Aphanothecaceae</taxon>
        <taxon>Crocosphaera</taxon>
        <taxon>Crocosphaera chwakensis</taxon>
    </lineage>
</organism>
<keyword evidence="1" id="KW-0812">Transmembrane</keyword>
<keyword evidence="3" id="KW-1185">Reference proteome</keyword>
<name>A3IYB4_9CHRO</name>
<evidence type="ECO:0000313" key="3">
    <source>
        <dbReference type="Proteomes" id="UP000003781"/>
    </source>
</evidence>
<evidence type="ECO:0000256" key="1">
    <source>
        <dbReference type="SAM" id="Phobius"/>
    </source>
</evidence>
<dbReference type="OrthoDB" id="9832318at2"/>
<accession>A3IYB4</accession>
<keyword evidence="1" id="KW-0472">Membrane</keyword>
<dbReference type="AlphaFoldDB" id="A3IYB4"/>
<dbReference type="Proteomes" id="UP000003781">
    <property type="component" value="Unassembled WGS sequence"/>
</dbReference>
<protein>
    <submittedName>
        <fullName evidence="2">Uncharacterized protein</fullName>
    </submittedName>
</protein>
<feature type="transmembrane region" description="Helical" evidence="1">
    <location>
        <begin position="54"/>
        <end position="80"/>
    </location>
</feature>
<reference evidence="2 3" key="1">
    <citation type="submission" date="2007-03" db="EMBL/GenBank/DDBJ databases">
        <authorList>
            <person name="Stal L."/>
            <person name="Ferriera S."/>
            <person name="Johnson J."/>
            <person name="Kravitz S."/>
            <person name="Beeson K."/>
            <person name="Sutton G."/>
            <person name="Rogers Y.-H."/>
            <person name="Friedman R."/>
            <person name="Frazier M."/>
            <person name="Venter J.C."/>
        </authorList>
    </citation>
    <scope>NUCLEOTIDE SEQUENCE [LARGE SCALE GENOMIC DNA]</scope>
    <source>
        <strain evidence="2 3">CCY0110</strain>
    </source>
</reference>
<gene>
    <name evidence="2" type="ORF">CY0110_06509</name>
</gene>
<feature type="transmembrane region" description="Helical" evidence="1">
    <location>
        <begin position="12"/>
        <end position="34"/>
    </location>
</feature>
<sequence length="141" mass="16177">MFLIPQVSLTTWIIWIMLNVLYPTYIFAFVLTIVMPNITAIFWGLALTFNSPPIGLIFLVHVIAYGLIFWIIALGCSFLIDKLPYTYLRVFALILVLIILLKPTFAPIYGSGSAFGDDNVQGKTLWEWYKMVDDSENQYQQ</sequence>
<dbReference type="RefSeq" id="WP_008278378.1">
    <property type="nucleotide sequence ID" value="NZ_AAXW01000078.1"/>
</dbReference>
<dbReference type="EMBL" id="AAXW01000078">
    <property type="protein sequence ID" value="EAZ88522.1"/>
    <property type="molecule type" value="Genomic_DNA"/>
</dbReference>
<keyword evidence="1" id="KW-1133">Transmembrane helix</keyword>
<comment type="caution">
    <text evidence="2">The sequence shown here is derived from an EMBL/GenBank/DDBJ whole genome shotgun (WGS) entry which is preliminary data.</text>
</comment>
<proteinExistence type="predicted"/>
<feature type="transmembrane region" description="Helical" evidence="1">
    <location>
        <begin position="87"/>
        <end position="109"/>
    </location>
</feature>